<reference evidence="2" key="1">
    <citation type="submission" date="2014-11" db="EMBL/GenBank/DDBJ databases">
        <authorList>
            <person name="Amaro Gonzalez C."/>
        </authorList>
    </citation>
    <scope>NUCLEOTIDE SEQUENCE</scope>
</reference>
<accession>A0A0E9UXY4</accession>
<proteinExistence type="predicted"/>
<evidence type="ECO:0000313" key="2">
    <source>
        <dbReference type="EMBL" id="JAH70677.1"/>
    </source>
</evidence>
<name>A0A0E9UXY4_ANGAN</name>
<keyword evidence="1" id="KW-0472">Membrane</keyword>
<reference evidence="2" key="2">
    <citation type="journal article" date="2015" name="Fish Shellfish Immunol.">
        <title>Early steps in the European eel (Anguilla anguilla)-Vibrio vulnificus interaction in the gills: Role of the RtxA13 toxin.</title>
        <authorList>
            <person name="Callol A."/>
            <person name="Pajuelo D."/>
            <person name="Ebbesson L."/>
            <person name="Teles M."/>
            <person name="MacKenzie S."/>
            <person name="Amaro C."/>
        </authorList>
    </citation>
    <scope>NUCLEOTIDE SEQUENCE</scope>
</reference>
<keyword evidence="1" id="KW-0812">Transmembrane</keyword>
<evidence type="ECO:0000256" key="1">
    <source>
        <dbReference type="SAM" id="Phobius"/>
    </source>
</evidence>
<dbReference type="EMBL" id="GBXM01037900">
    <property type="protein sequence ID" value="JAH70677.1"/>
    <property type="molecule type" value="Transcribed_RNA"/>
</dbReference>
<dbReference type="AlphaFoldDB" id="A0A0E9UXY4"/>
<feature type="transmembrane region" description="Helical" evidence="1">
    <location>
        <begin position="12"/>
        <end position="31"/>
    </location>
</feature>
<sequence>MLLTSITAANLLSPLLTWVITGPLSSFNLFLGD</sequence>
<protein>
    <submittedName>
        <fullName evidence="2">Uncharacterized protein</fullName>
    </submittedName>
</protein>
<keyword evidence="1" id="KW-1133">Transmembrane helix</keyword>
<organism evidence="2">
    <name type="scientific">Anguilla anguilla</name>
    <name type="common">European freshwater eel</name>
    <name type="synonym">Muraena anguilla</name>
    <dbReference type="NCBI Taxonomy" id="7936"/>
    <lineage>
        <taxon>Eukaryota</taxon>
        <taxon>Metazoa</taxon>
        <taxon>Chordata</taxon>
        <taxon>Craniata</taxon>
        <taxon>Vertebrata</taxon>
        <taxon>Euteleostomi</taxon>
        <taxon>Actinopterygii</taxon>
        <taxon>Neopterygii</taxon>
        <taxon>Teleostei</taxon>
        <taxon>Anguilliformes</taxon>
        <taxon>Anguillidae</taxon>
        <taxon>Anguilla</taxon>
    </lineage>
</organism>